<dbReference type="PANTHER" id="PTHR47074">
    <property type="entry name" value="BNAC02G40300D PROTEIN"/>
    <property type="match status" value="1"/>
</dbReference>
<dbReference type="InterPro" id="IPR052929">
    <property type="entry name" value="RNase_H-like_EbsB-rel"/>
</dbReference>
<evidence type="ECO:0000259" key="1">
    <source>
        <dbReference type="Pfam" id="PF13456"/>
    </source>
</evidence>
<reference evidence="2 3" key="1">
    <citation type="submission" date="2024-04" db="EMBL/GenBank/DDBJ databases">
        <authorList>
            <person name="Fracassetti M."/>
        </authorList>
    </citation>
    <scope>NUCLEOTIDE SEQUENCE [LARGE SCALE GENOMIC DNA]</scope>
</reference>
<dbReference type="GO" id="GO:0004523">
    <property type="term" value="F:RNA-DNA hybrid ribonuclease activity"/>
    <property type="evidence" value="ECO:0007669"/>
    <property type="project" value="InterPro"/>
</dbReference>
<organism evidence="2 3">
    <name type="scientific">Linum trigynum</name>
    <dbReference type="NCBI Taxonomy" id="586398"/>
    <lineage>
        <taxon>Eukaryota</taxon>
        <taxon>Viridiplantae</taxon>
        <taxon>Streptophyta</taxon>
        <taxon>Embryophyta</taxon>
        <taxon>Tracheophyta</taxon>
        <taxon>Spermatophyta</taxon>
        <taxon>Magnoliopsida</taxon>
        <taxon>eudicotyledons</taxon>
        <taxon>Gunneridae</taxon>
        <taxon>Pentapetalae</taxon>
        <taxon>rosids</taxon>
        <taxon>fabids</taxon>
        <taxon>Malpighiales</taxon>
        <taxon>Linaceae</taxon>
        <taxon>Linum</taxon>
    </lineage>
</organism>
<gene>
    <name evidence="2" type="ORF">LTRI10_LOCUS20867</name>
</gene>
<dbReference type="GO" id="GO:0003676">
    <property type="term" value="F:nucleic acid binding"/>
    <property type="evidence" value="ECO:0007669"/>
    <property type="project" value="InterPro"/>
</dbReference>
<dbReference type="InterPro" id="IPR002156">
    <property type="entry name" value="RNaseH_domain"/>
</dbReference>
<dbReference type="AlphaFoldDB" id="A0AAV2E0A6"/>
<evidence type="ECO:0000313" key="2">
    <source>
        <dbReference type="EMBL" id="CAL1379341.1"/>
    </source>
</evidence>
<dbReference type="Pfam" id="PF13456">
    <property type="entry name" value="RVT_3"/>
    <property type="match status" value="1"/>
</dbReference>
<feature type="domain" description="RNase H type-1" evidence="1">
    <location>
        <begin position="121"/>
        <end position="204"/>
    </location>
</feature>
<dbReference type="EMBL" id="OZ034816">
    <property type="protein sequence ID" value="CAL1379341.1"/>
    <property type="molecule type" value="Genomic_DNA"/>
</dbReference>
<keyword evidence="3" id="KW-1185">Reference proteome</keyword>
<dbReference type="PANTHER" id="PTHR47074:SF48">
    <property type="entry name" value="POLYNUCLEOTIDYL TRANSFERASE, RIBONUCLEASE H-LIKE SUPERFAMILY PROTEIN"/>
    <property type="match status" value="1"/>
</dbReference>
<dbReference type="Proteomes" id="UP001497516">
    <property type="component" value="Chromosome 3"/>
</dbReference>
<evidence type="ECO:0000313" key="3">
    <source>
        <dbReference type="Proteomes" id="UP001497516"/>
    </source>
</evidence>
<sequence length="209" mass="23896">MEHLFLDCPFARVLWESSGMDYIGQGLSRHTFPLFLKKLMSLLHQPLLFMKVVAILWKIWRSRNWIVFEGKQFGIPALMRQFNQQYEEWVSLPVDPILQPVPPLAINQSTSNSSTTICRWDGATRSGSHSAGGIVIMDANGGLVLAKGLQFPLIDEPLVVELLVLREDILWCQSLGFKEMRFEGDAKVIIEKINRAYTRNNQMGQFCKK</sequence>
<accession>A0AAV2E0A6</accession>
<proteinExistence type="predicted"/>
<protein>
    <recommendedName>
        <fullName evidence="1">RNase H type-1 domain-containing protein</fullName>
    </recommendedName>
</protein>
<name>A0AAV2E0A6_9ROSI</name>